<organism evidence="1 2">
    <name type="scientific">Iningainema tapete BLCC-T55</name>
    <dbReference type="NCBI Taxonomy" id="2748662"/>
    <lineage>
        <taxon>Bacteria</taxon>
        <taxon>Bacillati</taxon>
        <taxon>Cyanobacteriota</taxon>
        <taxon>Cyanophyceae</taxon>
        <taxon>Nostocales</taxon>
        <taxon>Scytonemataceae</taxon>
        <taxon>Iningainema tapete</taxon>
    </lineage>
</organism>
<evidence type="ECO:0000313" key="1">
    <source>
        <dbReference type="EMBL" id="MBD2774099.1"/>
    </source>
</evidence>
<gene>
    <name evidence="1" type="ORF">ICL16_18970</name>
</gene>
<dbReference type="Proteomes" id="UP000629098">
    <property type="component" value="Unassembled WGS sequence"/>
</dbReference>
<accession>A0A8J6XEJ3</accession>
<keyword evidence="2" id="KW-1185">Reference proteome</keyword>
<sequence length="465" mass="51843">MTTTSKSQDHQTTTANWRLTSGYLHEGYADFEGAHILLGHFLADRIGEDPLLEKELFASDGIFEWGHASPLEKVINSQEDFEFLLKYPNLFRKSITIIEPWEHVGVNKLGEDVRASKNVAYIAQKVADIDSILLPVWSSGVIDLDKVIPAITSGYAVIVEGGDPSVYDPSTWTSPACPREDMFALVEKLLISRSPASAAAIFICVGHQLAAECHIRLIQRAVKEVLGMTSLKRDGTSIALKSLQEVCRRIEAMGTKLKVKKRDGRIVAQGWNDTHFAVTRNESKEVGNRILLPYQTPDGDALDIPWEIIHAHDVTADAHEGVIDTTIQYEHSVSISMFHSDEVNEEAILFANWAYRSIHDAIVPYRHIIAGSALSWLIQLPDSVEILCSTAEETGEIVTECSATCINYKDFETKKIRRSFTCQFHPELLSDLRAIGNSDAPSYSTLKKDDGVRLFVRLLYAGMQE</sequence>
<dbReference type="AlphaFoldDB" id="A0A8J6XEJ3"/>
<dbReference type="EMBL" id="JACXAE010000064">
    <property type="protein sequence ID" value="MBD2774099.1"/>
    <property type="molecule type" value="Genomic_DNA"/>
</dbReference>
<dbReference type="RefSeq" id="WP_190830687.1">
    <property type="nucleotide sequence ID" value="NZ_CAWPPI010000064.1"/>
</dbReference>
<proteinExistence type="predicted"/>
<name>A0A8J6XEJ3_9CYAN</name>
<evidence type="ECO:0000313" key="2">
    <source>
        <dbReference type="Proteomes" id="UP000629098"/>
    </source>
</evidence>
<comment type="caution">
    <text evidence="1">The sequence shown here is derived from an EMBL/GenBank/DDBJ whole genome shotgun (WGS) entry which is preliminary data.</text>
</comment>
<reference evidence="1" key="1">
    <citation type="submission" date="2020-09" db="EMBL/GenBank/DDBJ databases">
        <title>Iningainema tapete sp. nov. (Scytonemataceae, Cyanobacteria) from greenhouses in central Florida (USA) produces two types of nodularin with biosynthetic potential for microcystin-LR and anabaenopeptins.</title>
        <authorList>
            <person name="Berthold D.E."/>
            <person name="Lefler F.W."/>
            <person name="Huang I.-S."/>
            <person name="Abdulla H."/>
            <person name="Zimba P.V."/>
            <person name="Laughinghouse H.D. IV."/>
        </authorList>
    </citation>
    <scope>NUCLEOTIDE SEQUENCE</scope>
    <source>
        <strain evidence="1">BLCCT55</strain>
    </source>
</reference>
<dbReference type="InterPro" id="IPR029062">
    <property type="entry name" value="Class_I_gatase-like"/>
</dbReference>
<evidence type="ECO:0008006" key="3">
    <source>
        <dbReference type="Google" id="ProtNLM"/>
    </source>
</evidence>
<dbReference type="Gene3D" id="3.40.50.880">
    <property type="match status" value="1"/>
</dbReference>
<protein>
    <recommendedName>
        <fullName evidence="3">Glutamine amidotransferase domain-containing protein</fullName>
    </recommendedName>
</protein>